<organism evidence="1 2">
    <name type="scientific">Claviceps humidiphila</name>
    <dbReference type="NCBI Taxonomy" id="1294629"/>
    <lineage>
        <taxon>Eukaryota</taxon>
        <taxon>Fungi</taxon>
        <taxon>Dikarya</taxon>
        <taxon>Ascomycota</taxon>
        <taxon>Pezizomycotina</taxon>
        <taxon>Sordariomycetes</taxon>
        <taxon>Hypocreomycetidae</taxon>
        <taxon>Hypocreales</taxon>
        <taxon>Clavicipitaceae</taxon>
        <taxon>Claviceps</taxon>
    </lineage>
</organism>
<sequence length="151" mass="16692">MDDVLSCVYLLKIFRLVTNRDSAAQSGAIVRHGLLSATQLARVHWDEISWRSEKSERFERKGVYDVVQRGLHEGLSRRGTDLDVAYAGRERPVARDEHIPVLGRAVSDEVVGERRFTQTPSVPTVLGRLKSGTASIMAAGMERTVKAASST</sequence>
<protein>
    <submittedName>
        <fullName evidence="1">Uncharacterized protein</fullName>
    </submittedName>
</protein>
<reference evidence="1 2" key="1">
    <citation type="journal article" date="2020" name="bioRxiv">
        <title>Whole genome comparisons of ergot fungi reveals the divergence and evolution of species within the genus Claviceps are the result of varying mechanisms driving genome evolution and host range expansion.</title>
        <authorList>
            <person name="Wyka S.A."/>
            <person name="Mondo S.J."/>
            <person name="Liu M."/>
            <person name="Dettman J."/>
            <person name="Nalam V."/>
            <person name="Broders K.D."/>
        </authorList>
    </citation>
    <scope>NUCLEOTIDE SEQUENCE [LARGE SCALE GENOMIC DNA]</scope>
    <source>
        <strain evidence="1 2">LM576</strain>
    </source>
</reference>
<dbReference type="AlphaFoldDB" id="A0A9P7Q8N1"/>
<proteinExistence type="predicted"/>
<evidence type="ECO:0000313" key="2">
    <source>
        <dbReference type="Proteomes" id="UP000732380"/>
    </source>
</evidence>
<gene>
    <name evidence="1" type="ORF">E4U13_002704</name>
</gene>
<keyword evidence="2" id="KW-1185">Reference proteome</keyword>
<evidence type="ECO:0000313" key="1">
    <source>
        <dbReference type="EMBL" id="KAG6122291.1"/>
    </source>
</evidence>
<dbReference type="EMBL" id="SRQM01000022">
    <property type="protein sequence ID" value="KAG6122291.1"/>
    <property type="molecule type" value="Genomic_DNA"/>
</dbReference>
<accession>A0A9P7Q8N1</accession>
<comment type="caution">
    <text evidence="1">The sequence shown here is derived from an EMBL/GenBank/DDBJ whole genome shotgun (WGS) entry which is preliminary data.</text>
</comment>
<dbReference type="Proteomes" id="UP000732380">
    <property type="component" value="Unassembled WGS sequence"/>
</dbReference>
<name>A0A9P7Q8N1_9HYPO</name>